<feature type="transmembrane region" description="Helical" evidence="12">
    <location>
        <begin position="27"/>
        <end position="48"/>
    </location>
</feature>
<feature type="transmembrane region" description="Helical" evidence="12">
    <location>
        <begin position="126"/>
        <end position="148"/>
    </location>
</feature>
<feature type="transmembrane region" description="Helical" evidence="12">
    <location>
        <begin position="95"/>
        <end position="114"/>
    </location>
</feature>
<feature type="transmembrane region" description="Helical" evidence="12">
    <location>
        <begin position="322"/>
        <end position="342"/>
    </location>
</feature>
<feature type="transmembrane region" description="Helical" evidence="12">
    <location>
        <begin position="264"/>
        <end position="282"/>
    </location>
</feature>
<keyword evidence="14" id="KW-1185">Reference proteome</keyword>
<keyword evidence="2" id="KW-1003">Cell membrane</keyword>
<keyword evidence="7" id="KW-0408">Iron</keyword>
<evidence type="ECO:0000256" key="3">
    <source>
        <dbReference type="ARBA" id="ARBA00022692"/>
    </source>
</evidence>
<dbReference type="STRING" id="376427.SAMN04487954_104127"/>
<accession>A0A1G8SX63</accession>
<dbReference type="EMBL" id="FNES01000004">
    <property type="protein sequence ID" value="SDJ33783.1"/>
    <property type="molecule type" value="Genomic_DNA"/>
</dbReference>
<protein>
    <submittedName>
        <fullName evidence="13">Cytochrome c oxidase assembly protein subunit 15</fullName>
    </submittedName>
</protein>
<evidence type="ECO:0000256" key="6">
    <source>
        <dbReference type="ARBA" id="ARBA00023002"/>
    </source>
</evidence>
<keyword evidence="8" id="KW-0350">Heme biosynthesis</keyword>
<feature type="transmembrane region" description="Helical" evidence="12">
    <location>
        <begin position="154"/>
        <end position="171"/>
    </location>
</feature>
<keyword evidence="10" id="KW-1015">Disulfide bond</keyword>
<evidence type="ECO:0000256" key="1">
    <source>
        <dbReference type="ARBA" id="ARBA00004141"/>
    </source>
</evidence>
<reference evidence="13 14" key="1">
    <citation type="submission" date="2016-10" db="EMBL/GenBank/DDBJ databases">
        <authorList>
            <person name="de Groot N.N."/>
        </authorList>
    </citation>
    <scope>NUCLEOTIDE SEQUENCE [LARGE SCALE GENOMIC DNA]</scope>
    <source>
        <strain evidence="13 14">CGMCC 1.6133</strain>
    </source>
</reference>
<evidence type="ECO:0000313" key="13">
    <source>
        <dbReference type="EMBL" id="SDJ33783.1"/>
    </source>
</evidence>
<feature type="transmembrane region" description="Helical" evidence="12">
    <location>
        <begin position="192"/>
        <end position="210"/>
    </location>
</feature>
<dbReference type="GO" id="GO:0046872">
    <property type="term" value="F:metal ion binding"/>
    <property type="evidence" value="ECO:0007669"/>
    <property type="project" value="UniProtKB-KW"/>
</dbReference>
<evidence type="ECO:0000256" key="11">
    <source>
        <dbReference type="ARBA" id="ARBA00023444"/>
    </source>
</evidence>
<gene>
    <name evidence="13" type="ORF">SAMN04487954_104127</name>
</gene>
<keyword evidence="5 12" id="KW-1133">Transmembrane helix</keyword>
<dbReference type="RefSeq" id="WP_245682179.1">
    <property type="nucleotide sequence ID" value="NZ_FNES01000004.1"/>
</dbReference>
<sequence length="363" mass="39859">MSNSLTQGLSEGRTAPPDTVRLRWLKALSLVGVAFTALVVLVGAWTRLVDAGLGCPDWPGCYGELVVPDAERALLHSPHAPLETFKAWVEMVHRYIASLLGLLVIALLVLGIGLRRRPGYPWRVNLALLVAILVQGAFGAFTVTLRLWPQVVTLHLLGGLLVLTLFLWLHLRLRQFDRRPDVVPVPRRLTPLWGAAIGLLVLQLALGGWVSSNYAGIACQGFPTCNGQWWPSMDWSEGFHLTQTVGPNYLHGQLHAEARVAIHHGHRLGAMLLGGVIVLLTVRHWRMAAMRPWLGGLLAVYGGQLGLGVANVLLWLPLWLALLHTAGAVALVIGLVLAVWRWRCGGERQAMNEQRTGKEWTHG</sequence>
<evidence type="ECO:0000256" key="8">
    <source>
        <dbReference type="ARBA" id="ARBA00023133"/>
    </source>
</evidence>
<evidence type="ECO:0000313" key="14">
    <source>
        <dbReference type="Proteomes" id="UP000198525"/>
    </source>
</evidence>
<evidence type="ECO:0000256" key="4">
    <source>
        <dbReference type="ARBA" id="ARBA00022723"/>
    </source>
</evidence>
<dbReference type="Proteomes" id="UP000198525">
    <property type="component" value="Unassembled WGS sequence"/>
</dbReference>
<evidence type="ECO:0000256" key="7">
    <source>
        <dbReference type="ARBA" id="ARBA00023004"/>
    </source>
</evidence>
<feature type="transmembrane region" description="Helical" evidence="12">
    <location>
        <begin position="294"/>
        <end position="316"/>
    </location>
</feature>
<comment type="pathway">
    <text evidence="11">Porphyrin-containing compound metabolism.</text>
</comment>
<dbReference type="AlphaFoldDB" id="A0A1G8SX63"/>
<keyword evidence="3 12" id="KW-0812">Transmembrane</keyword>
<evidence type="ECO:0000256" key="9">
    <source>
        <dbReference type="ARBA" id="ARBA00023136"/>
    </source>
</evidence>
<organism evidence="13 14">
    <name type="scientific">Billgrantia gudaonensis</name>
    <dbReference type="NCBI Taxonomy" id="376427"/>
    <lineage>
        <taxon>Bacteria</taxon>
        <taxon>Pseudomonadati</taxon>
        <taxon>Pseudomonadota</taxon>
        <taxon>Gammaproteobacteria</taxon>
        <taxon>Oceanospirillales</taxon>
        <taxon>Halomonadaceae</taxon>
        <taxon>Billgrantia</taxon>
    </lineage>
</organism>
<dbReference type="Pfam" id="PF02628">
    <property type="entry name" value="COX15-CtaA"/>
    <property type="match status" value="1"/>
</dbReference>
<dbReference type="InterPro" id="IPR003780">
    <property type="entry name" value="COX15/CtaA_fam"/>
</dbReference>
<evidence type="ECO:0000256" key="12">
    <source>
        <dbReference type="SAM" id="Phobius"/>
    </source>
</evidence>
<keyword evidence="9 12" id="KW-0472">Membrane</keyword>
<evidence type="ECO:0000256" key="2">
    <source>
        <dbReference type="ARBA" id="ARBA00022475"/>
    </source>
</evidence>
<dbReference type="GO" id="GO:0006784">
    <property type="term" value="P:heme A biosynthetic process"/>
    <property type="evidence" value="ECO:0007669"/>
    <property type="project" value="InterPro"/>
</dbReference>
<comment type="subcellular location">
    <subcellularLocation>
        <location evidence="1">Membrane</location>
        <topology evidence="1">Multi-pass membrane protein</topology>
    </subcellularLocation>
</comment>
<proteinExistence type="predicted"/>
<dbReference type="InterPro" id="IPR050450">
    <property type="entry name" value="COX15/CtaA_HemeA_synthase"/>
</dbReference>
<dbReference type="PANTHER" id="PTHR35457:SF1">
    <property type="entry name" value="HEME A SYNTHASE"/>
    <property type="match status" value="1"/>
</dbReference>
<dbReference type="GO" id="GO:0016491">
    <property type="term" value="F:oxidoreductase activity"/>
    <property type="evidence" value="ECO:0007669"/>
    <property type="project" value="UniProtKB-KW"/>
</dbReference>
<evidence type="ECO:0000256" key="5">
    <source>
        <dbReference type="ARBA" id="ARBA00022989"/>
    </source>
</evidence>
<dbReference type="GO" id="GO:0016020">
    <property type="term" value="C:membrane"/>
    <property type="evidence" value="ECO:0007669"/>
    <property type="project" value="UniProtKB-SubCell"/>
</dbReference>
<name>A0A1G8SX63_9GAMM</name>
<dbReference type="PANTHER" id="PTHR35457">
    <property type="entry name" value="HEME A SYNTHASE"/>
    <property type="match status" value="1"/>
</dbReference>
<keyword evidence="4" id="KW-0479">Metal-binding</keyword>
<keyword evidence="6" id="KW-0560">Oxidoreductase</keyword>
<evidence type="ECO:0000256" key="10">
    <source>
        <dbReference type="ARBA" id="ARBA00023157"/>
    </source>
</evidence>